<name>A0A0S3K7E1_9ENTE</name>
<sequence>MNVQKIQKLIDEYYYWDSRALELECNYFSDEVILVYEDTKEKGIKYEFLECYRTLIDHDKTYDKLRKVKDMSFGQIPYFLQDVTVGEVFEGGNTFYTCKINMWPLNVEVWCKKINVYKINLNETD</sequence>
<dbReference type="Proteomes" id="UP000065511">
    <property type="component" value="Chromosome"/>
</dbReference>
<reference evidence="2 4" key="1">
    <citation type="submission" date="2014-12" db="EMBL/GenBank/DDBJ databases">
        <title>Draft genome sequences of 29 type strains of Enterococci.</title>
        <authorList>
            <person name="Zhong Z."/>
            <person name="Sun Z."/>
            <person name="Liu W."/>
            <person name="Zhang W."/>
            <person name="Zhang H."/>
        </authorList>
    </citation>
    <scope>NUCLEOTIDE SEQUENCE [LARGE SCALE GENOMIC DNA]</scope>
    <source>
        <strain evidence="2 4">DSM 22801</strain>
    </source>
</reference>
<dbReference type="AlphaFoldDB" id="A0A0S3K7E1"/>
<evidence type="ECO:0000313" key="4">
    <source>
        <dbReference type="Proteomes" id="UP000183039"/>
    </source>
</evidence>
<evidence type="ECO:0000313" key="2">
    <source>
        <dbReference type="EMBL" id="OJG84401.1"/>
    </source>
</evidence>
<protein>
    <submittedName>
        <fullName evidence="2">Uncharacterized protein</fullName>
    </submittedName>
</protein>
<keyword evidence="3" id="KW-1185">Reference proteome</keyword>
<evidence type="ECO:0000313" key="1">
    <source>
        <dbReference type="EMBL" id="ALS00163.1"/>
    </source>
</evidence>
<accession>A0A0S3K7E1</accession>
<proteinExistence type="predicted"/>
<dbReference type="OrthoDB" id="2081780at2"/>
<dbReference type="KEGG" id="ess:ATZ33_01855"/>
<dbReference type="Proteomes" id="UP000183039">
    <property type="component" value="Unassembled WGS sequence"/>
</dbReference>
<reference evidence="1 3" key="2">
    <citation type="submission" date="2015-12" db="EMBL/GenBank/DDBJ databases">
        <authorList>
            <person name="Lauer A."/>
            <person name="Humrighouse B."/>
            <person name="Loparev V."/>
            <person name="Shewmaker P.L."/>
            <person name="Whitney A.M."/>
            <person name="McLaughlin R.W."/>
        </authorList>
    </citation>
    <scope>NUCLEOTIDE SEQUENCE [LARGE SCALE GENOMIC DNA]</scope>
    <source>
        <strain evidence="1 3">LMG 23085</strain>
    </source>
</reference>
<evidence type="ECO:0000313" key="3">
    <source>
        <dbReference type="Proteomes" id="UP000065511"/>
    </source>
</evidence>
<dbReference type="RefSeq" id="WP_071879414.1">
    <property type="nucleotide sequence ID" value="NZ_JXLC01000050.1"/>
</dbReference>
<dbReference type="EMBL" id="JXLC01000050">
    <property type="protein sequence ID" value="OJG84401.1"/>
    <property type="molecule type" value="Genomic_DNA"/>
</dbReference>
<organism evidence="2 4">
    <name type="scientific">Enterococcus silesiacus</name>
    <dbReference type="NCBI Taxonomy" id="332949"/>
    <lineage>
        <taxon>Bacteria</taxon>
        <taxon>Bacillati</taxon>
        <taxon>Bacillota</taxon>
        <taxon>Bacilli</taxon>
        <taxon>Lactobacillales</taxon>
        <taxon>Enterococcaceae</taxon>
        <taxon>Enterococcus</taxon>
    </lineage>
</organism>
<dbReference type="EMBL" id="CP013614">
    <property type="protein sequence ID" value="ALS00163.1"/>
    <property type="molecule type" value="Genomic_DNA"/>
</dbReference>
<gene>
    <name evidence="1" type="ORF">ATZ33_01855</name>
    <name evidence="2" type="ORF">RV15_GL003094</name>
</gene>